<evidence type="ECO:0000313" key="1">
    <source>
        <dbReference type="EMBL" id="BDZ42254.1"/>
    </source>
</evidence>
<dbReference type="RefSeq" id="WP_286219248.1">
    <property type="nucleotide sequence ID" value="NZ_AP027729.1"/>
</dbReference>
<protein>
    <submittedName>
        <fullName evidence="1">Uncharacterized protein</fullName>
    </submittedName>
</protein>
<proteinExistence type="predicted"/>
<dbReference type="EMBL" id="AP027729">
    <property type="protein sequence ID" value="BDZ42254.1"/>
    <property type="molecule type" value="Genomic_DNA"/>
</dbReference>
<organism evidence="1 2">
    <name type="scientific">Paraoerskovia sediminicola</name>
    <dbReference type="NCBI Taxonomy" id="1138587"/>
    <lineage>
        <taxon>Bacteria</taxon>
        <taxon>Bacillati</taxon>
        <taxon>Actinomycetota</taxon>
        <taxon>Actinomycetes</taxon>
        <taxon>Micrococcales</taxon>
        <taxon>Cellulomonadaceae</taxon>
        <taxon>Paraoerskovia</taxon>
    </lineage>
</organism>
<dbReference type="SUPFAM" id="SSF50475">
    <property type="entry name" value="FMN-binding split barrel"/>
    <property type="match status" value="1"/>
</dbReference>
<dbReference type="Proteomes" id="UP001321475">
    <property type="component" value="Chromosome"/>
</dbReference>
<dbReference type="Gene3D" id="2.30.110.10">
    <property type="entry name" value="Electron Transport, Fmn-binding Protein, Chain A"/>
    <property type="match status" value="1"/>
</dbReference>
<gene>
    <name evidence="1" type="ORF">GCM10025865_15530</name>
</gene>
<accession>A0ABM8G2I9</accession>
<name>A0ABM8G2I9_9CELL</name>
<reference evidence="2" key="1">
    <citation type="journal article" date="2019" name="Int. J. Syst. Evol. Microbiol.">
        <title>The Global Catalogue of Microorganisms (GCM) 10K type strain sequencing project: providing services to taxonomists for standard genome sequencing and annotation.</title>
        <authorList>
            <consortium name="The Broad Institute Genomics Platform"/>
            <consortium name="The Broad Institute Genome Sequencing Center for Infectious Disease"/>
            <person name="Wu L."/>
            <person name="Ma J."/>
        </authorList>
    </citation>
    <scope>NUCLEOTIDE SEQUENCE [LARGE SCALE GENOMIC DNA]</scope>
    <source>
        <strain evidence="2">NBRC 108565</strain>
    </source>
</reference>
<keyword evidence="2" id="KW-1185">Reference proteome</keyword>
<sequence length="99" mass="10713">MYVTTDLDSGKVKRIRNGSRVRLQACDMKGAVHGPAVAGRARVVDDPTLEKGALAGLKAKYGLQFRLIGLLATFRRNTGERVILELVPDALPAPAQEQD</sequence>
<evidence type="ECO:0000313" key="2">
    <source>
        <dbReference type="Proteomes" id="UP001321475"/>
    </source>
</evidence>
<dbReference type="InterPro" id="IPR012349">
    <property type="entry name" value="Split_barrel_FMN-bd"/>
</dbReference>